<reference evidence="6" key="1">
    <citation type="submission" date="2011-07" db="EMBL/GenBank/DDBJ databases">
        <authorList>
            <consortium name="Caenorhabditis brenneri Sequencing and Analysis Consortium"/>
            <person name="Wilson R.K."/>
        </authorList>
    </citation>
    <scope>NUCLEOTIDE SEQUENCE [LARGE SCALE GENOMIC DNA]</scope>
    <source>
        <strain evidence="6">PB2801</strain>
    </source>
</reference>
<organism evidence="6">
    <name type="scientific">Caenorhabditis brenneri</name>
    <name type="common">Nematode worm</name>
    <dbReference type="NCBI Taxonomy" id="135651"/>
    <lineage>
        <taxon>Eukaryota</taxon>
        <taxon>Metazoa</taxon>
        <taxon>Ecdysozoa</taxon>
        <taxon>Nematoda</taxon>
        <taxon>Chromadorea</taxon>
        <taxon>Rhabditida</taxon>
        <taxon>Rhabditina</taxon>
        <taxon>Rhabditomorpha</taxon>
        <taxon>Rhabditoidea</taxon>
        <taxon>Rhabditidae</taxon>
        <taxon>Peloderinae</taxon>
        <taxon>Caenorhabditis</taxon>
    </lineage>
</organism>
<sequence>MSYNNRYNDNRYNDNRGGGYNSDRRNGGDSRYGGSQYGSNSSSSSYSGTVGSDHGRDNYGGRGGYQGGRGGYQGGRGGYHRNDDLSHQMGQMNMGGGYRGGREGNNMYSNRPNQSRIPRTIHDAAQPGDLAGSAQHPNMPIPKKQLAHTKQKFADRPDGWVFDKKAVGTKTELITNHALVHLPKETIKMYVYNIEIFSNRKLVTKREEASPLFHEIVSKNKRDFPRPRNLIFNDVNMLWTADQLAQSEGKVTNRRDYMIYKYAGCIDFGETIGEFQDPQTLATLIDAIATATARSPACTKYTVFKRNMYMMQGRAERPDEVLDFPLTVPLGHGLDARLGISIGIRLNLRAGITACYDVAHTMFSRPGYPLIRLLCELINNDTITNEEFEDVWDDRLRRAVVTERNRAELDKILKKMKLRYSQDTAIRIEHDGRESVPSIFTSPKNGRDFKYHDLTSSSAAQTTFHDDNGRKWSIAEYFLEMNHIRLRYPNLPCLVKKPTKQNGNRFVAYPMEFISYIADPKRKEGFVSEQVKSSLIQYTSYEAPQRHALLQKVVGQVGIADVPPAVNNNDLNMRMHGLSIEKEMLTVKATVLPPPTVVYGEGSKFKDVNHEGEWEAVTHEPMRRVLEDSVYVRNTDKNGPKMTKRLLGSILHVKSPVNNGADMQYDAAGYHHLMKALEDCGQPVCWENKEAGQAAIQGIHNFCQGFEQEASILEFFAKLKNNIDEKKYKKCNEEVIIPFVLVVFEVRCSTLTNFQNCFNNDYNFIKYLGDNEQGIFTQGILVENLSIIQENPLACKLTRLMVEKILGKVGTTHRKLEREGDHKSWTKFTDPKSPTLVLGVDVSHPSPREREEDSVRKLSIATIVGNIDFDCTEYRASSRIQDSGEEKIVRFKEEIATRLHDFIKNTGSRPAHIVVYRDGLCENDFQRILYEERLNIEQCCVELAPGYEPTITYIVVTKRHHTRFFLKDFEKGHEKQGFNVLPGTLVEDTVTTKDYYDFFLTTQVGQKGVAKPTHYYVLHDTWKPMVSFWPTVTHALTYMFCRATSTVSLPAPVLYAHLAAKRAKECLDGAWTIATFRGVRLSVDNVHDVNKLTEAINVNNGLDGMTFV</sequence>
<feature type="domain" description="PAZ" evidence="3">
    <location>
        <begin position="424"/>
        <end position="518"/>
    </location>
</feature>
<dbReference type="PROSITE" id="PS50822">
    <property type="entry name" value="PIWI"/>
    <property type="match status" value="1"/>
</dbReference>
<gene>
    <name evidence="5" type="ORF">CAEBREN_07685</name>
</gene>
<dbReference type="Pfam" id="PF02171">
    <property type="entry name" value="Piwi"/>
    <property type="match status" value="1"/>
</dbReference>
<dbReference type="EMBL" id="GL379940">
    <property type="protein sequence ID" value="EGT36928.1"/>
    <property type="molecule type" value="Genomic_DNA"/>
</dbReference>
<evidence type="ECO:0000259" key="3">
    <source>
        <dbReference type="PROSITE" id="PS50821"/>
    </source>
</evidence>
<keyword evidence="6" id="KW-1185">Reference proteome</keyword>
<protein>
    <submittedName>
        <fullName evidence="5">Uncharacterized protein</fullName>
    </submittedName>
</protein>
<evidence type="ECO:0000259" key="4">
    <source>
        <dbReference type="PROSITE" id="PS50822"/>
    </source>
</evidence>
<dbReference type="InterPro" id="IPR036085">
    <property type="entry name" value="PAZ_dom_sf"/>
</dbReference>
<evidence type="ECO:0000313" key="6">
    <source>
        <dbReference type="Proteomes" id="UP000008068"/>
    </source>
</evidence>
<accession>G0NSS9</accession>
<dbReference type="SUPFAM" id="SSF53098">
    <property type="entry name" value="Ribonuclease H-like"/>
    <property type="match status" value="1"/>
</dbReference>
<dbReference type="CDD" id="cd02846">
    <property type="entry name" value="PAZ_argonaute_like"/>
    <property type="match status" value="1"/>
</dbReference>
<dbReference type="GO" id="GO:0003723">
    <property type="term" value="F:RNA binding"/>
    <property type="evidence" value="ECO:0007669"/>
    <property type="project" value="InterPro"/>
</dbReference>
<evidence type="ECO:0000313" key="5">
    <source>
        <dbReference type="EMBL" id="EGT36928.1"/>
    </source>
</evidence>
<dbReference type="SUPFAM" id="SSF101690">
    <property type="entry name" value="PAZ domain"/>
    <property type="match status" value="1"/>
</dbReference>
<dbReference type="OMA" id="YQDNRDG"/>
<dbReference type="AlphaFoldDB" id="G0NSS9"/>
<dbReference type="InterPro" id="IPR036397">
    <property type="entry name" value="RNaseH_sf"/>
</dbReference>
<dbReference type="Gene3D" id="3.30.420.10">
    <property type="entry name" value="Ribonuclease H-like superfamily/Ribonuclease H"/>
    <property type="match status" value="1"/>
</dbReference>
<feature type="region of interest" description="Disordered" evidence="2">
    <location>
        <begin position="1"/>
        <end position="150"/>
    </location>
</feature>
<evidence type="ECO:0000256" key="1">
    <source>
        <dbReference type="RuleBase" id="RU361178"/>
    </source>
</evidence>
<dbReference type="HOGENOM" id="CLU_004544_4_3_1"/>
<feature type="compositionally biased region" description="Low complexity" evidence="2">
    <location>
        <begin position="32"/>
        <end position="52"/>
    </location>
</feature>
<dbReference type="OrthoDB" id="5971213at2759"/>
<dbReference type="InterPro" id="IPR003100">
    <property type="entry name" value="PAZ_dom"/>
</dbReference>
<dbReference type="SMART" id="SM00949">
    <property type="entry name" value="PAZ"/>
    <property type="match status" value="1"/>
</dbReference>
<dbReference type="InterPro" id="IPR003165">
    <property type="entry name" value="Piwi"/>
</dbReference>
<dbReference type="SMART" id="SM00950">
    <property type="entry name" value="Piwi"/>
    <property type="match status" value="1"/>
</dbReference>
<dbReference type="PROSITE" id="PS50821">
    <property type="entry name" value="PAZ"/>
    <property type="match status" value="1"/>
</dbReference>
<dbReference type="InParanoid" id="G0NSS9"/>
<name>G0NSS9_CAEBE</name>
<dbReference type="InterPro" id="IPR012337">
    <property type="entry name" value="RNaseH-like_sf"/>
</dbReference>
<proteinExistence type="inferred from homology"/>
<dbReference type="eggNOG" id="KOG1041">
    <property type="taxonomic scope" value="Eukaryota"/>
</dbReference>
<dbReference type="PANTHER" id="PTHR22891">
    <property type="entry name" value="EUKARYOTIC TRANSLATION INITIATION FACTOR 2C"/>
    <property type="match status" value="1"/>
</dbReference>
<comment type="similarity">
    <text evidence="1">Belongs to the argonaute family.</text>
</comment>
<feature type="domain" description="Piwi" evidence="4">
    <location>
        <begin position="739"/>
        <end position="1068"/>
    </location>
</feature>
<dbReference type="FunCoup" id="G0NSS9">
    <property type="interactions" value="107"/>
</dbReference>
<evidence type="ECO:0000256" key="2">
    <source>
        <dbReference type="SAM" id="MobiDB-lite"/>
    </source>
</evidence>
<feature type="compositionally biased region" description="Gly residues" evidence="2">
    <location>
        <begin position="60"/>
        <end position="77"/>
    </location>
</feature>
<dbReference type="STRING" id="135651.G0NSS9"/>
<dbReference type="Proteomes" id="UP000008068">
    <property type="component" value="Unassembled WGS sequence"/>
</dbReference>
<dbReference type="Gene3D" id="2.170.260.10">
    <property type="entry name" value="paz domain"/>
    <property type="match status" value="1"/>
</dbReference>
<dbReference type="Pfam" id="PF02170">
    <property type="entry name" value="PAZ"/>
    <property type="match status" value="1"/>
</dbReference>